<dbReference type="Proteomes" id="UP000321635">
    <property type="component" value="Unassembled WGS sequence"/>
</dbReference>
<dbReference type="EMBL" id="BJYF01000001">
    <property type="protein sequence ID" value="GEN58130.1"/>
    <property type="molecule type" value="Genomic_DNA"/>
</dbReference>
<organism evidence="1 2">
    <name type="scientific">Acetobacter nitrogenifigens DSM 23921 = NBRC 105050</name>
    <dbReference type="NCBI Taxonomy" id="1120919"/>
    <lineage>
        <taxon>Bacteria</taxon>
        <taxon>Pseudomonadati</taxon>
        <taxon>Pseudomonadota</taxon>
        <taxon>Alphaproteobacteria</taxon>
        <taxon>Acetobacterales</taxon>
        <taxon>Acetobacteraceae</taxon>
        <taxon>Acetobacter</taxon>
    </lineage>
</organism>
<evidence type="ECO:0000313" key="1">
    <source>
        <dbReference type="EMBL" id="GEN58130.1"/>
    </source>
</evidence>
<dbReference type="Pfam" id="PF10109">
    <property type="entry name" value="Phage_TAC_7"/>
    <property type="match status" value="2"/>
</dbReference>
<dbReference type="RefSeq" id="WP_026396333.1">
    <property type="nucleotide sequence ID" value="NZ_AUBI01000001.1"/>
</dbReference>
<evidence type="ECO:0000313" key="2">
    <source>
        <dbReference type="Proteomes" id="UP000321635"/>
    </source>
</evidence>
<keyword evidence="2" id="KW-1185">Reference proteome</keyword>
<dbReference type="STRING" id="1120919.GCA_000429165_00017"/>
<reference evidence="1 2" key="1">
    <citation type="submission" date="2019-07" db="EMBL/GenBank/DDBJ databases">
        <title>Whole genome shotgun sequence of Acetobacter nitrogenifigens NBRC 105050.</title>
        <authorList>
            <person name="Hosoyama A."/>
            <person name="Uohara A."/>
            <person name="Ohji S."/>
            <person name="Ichikawa N."/>
        </authorList>
    </citation>
    <scope>NUCLEOTIDE SEQUENCE [LARGE SCALE GENOMIC DNA]</scope>
    <source>
        <strain evidence="1 2">NBRC 105050</strain>
    </source>
</reference>
<accession>A0A511X5D9</accession>
<comment type="caution">
    <text evidence="1">The sequence shown here is derived from an EMBL/GenBank/DDBJ whole genome shotgun (WGS) entry which is preliminary data.</text>
</comment>
<protein>
    <submittedName>
        <fullName evidence="1">Uncharacterized protein</fullName>
    </submittedName>
</protein>
<name>A0A511X5D9_9PROT</name>
<dbReference type="OrthoDB" id="7255679at2"/>
<gene>
    <name evidence="1" type="ORF">ANI02nite_00140</name>
</gene>
<dbReference type="InterPro" id="IPR019289">
    <property type="entry name" value="Phage_tail_E/E"/>
</dbReference>
<sequence length="221" mass="23787">MLHLQPSDDDVLAVFAGTDGSLEESDDGIILLKPAIKDGDNTVDRLTLRQPTVAQVLGAADVIGKRPTLETVYDSQIILIAKSCGLAQKIIDALPSRILDEAVAWVSAFEEDARRSPEAEPDWSPEFVVNFPNALTGGGRSFSVMRLREPTVAERRKFKARESGGSAADILRAEISLVQDVSGWHTAAVLNAPISLFARAADYLTGFFIVGPATGKASRRI</sequence>
<proteinExistence type="predicted"/>
<dbReference type="AlphaFoldDB" id="A0A511X5D9"/>